<dbReference type="EMBL" id="JAPNKE010000002">
    <property type="protein sequence ID" value="MCY1013121.1"/>
    <property type="molecule type" value="Genomic_DNA"/>
</dbReference>
<dbReference type="Pfam" id="PF13304">
    <property type="entry name" value="AAA_21"/>
    <property type="match status" value="1"/>
</dbReference>
<dbReference type="InterPro" id="IPR014555">
    <property type="entry name" value="RecF-like"/>
</dbReference>
<gene>
    <name evidence="2" type="ORF">OV079_47855</name>
</gene>
<name>A0A9X3J2X2_9BACT</name>
<dbReference type="GO" id="GO:0000731">
    <property type="term" value="P:DNA synthesis involved in DNA repair"/>
    <property type="evidence" value="ECO:0007669"/>
    <property type="project" value="TreeGrafter"/>
</dbReference>
<evidence type="ECO:0000259" key="1">
    <source>
        <dbReference type="Pfam" id="PF13304"/>
    </source>
</evidence>
<sequence>MLLRSLRLQRLLSFGPEAPTVELRSLNILIGPNGSGKSNFIDAIGLLRAAPTELQNPVRDSGDILAWIWQGPGEARAELEAVVCNHPESRGDLRHRLAFVEAGQRFKLDDERVEFARPKSRQKKPFLFFGYERGRPMLTAQGERRELRHEQIDPQRSILAQRRDPDQYPELTYLADAYGAIRLYRSWNFGRYAPPRQPQPASLPNDYLLEDASNLGLVLNHLRMRSETKSAVLSGLRRLYDGIVDYDVRVLGGTVQIFLEETGGRVIPATRLSDGTLRWLALLAVLLDPSPPRLICIEEPELGLHPDLLGELARLLRDAAGRTQLVVTTHSSQLVDAFTDAPESILVCERHEGTTSMQRLDPERLAVWLERYGLGELWAKGELGGTRW</sequence>
<keyword evidence="3" id="KW-1185">Reference proteome</keyword>
<dbReference type="GO" id="GO:0016887">
    <property type="term" value="F:ATP hydrolysis activity"/>
    <property type="evidence" value="ECO:0007669"/>
    <property type="project" value="InterPro"/>
</dbReference>
<reference evidence="2" key="1">
    <citation type="submission" date="2022-11" db="EMBL/GenBank/DDBJ databases">
        <title>Minimal conservation of predation-associated metabolite biosynthetic gene clusters underscores biosynthetic potential of Myxococcota including descriptions for ten novel species: Archangium lansinium sp. nov., Myxococcus landrumus sp. nov., Nannocystis bai.</title>
        <authorList>
            <person name="Ahearne A."/>
            <person name="Stevens C."/>
            <person name="Phillips K."/>
        </authorList>
    </citation>
    <scope>NUCLEOTIDE SEQUENCE</scope>
    <source>
        <strain evidence="2">Na p29</strain>
    </source>
</reference>
<feature type="domain" description="ATPase AAA-type core" evidence="1">
    <location>
        <begin position="26"/>
        <end position="336"/>
    </location>
</feature>
<dbReference type="PIRSF" id="PIRSF029347">
    <property type="entry name" value="RecF"/>
    <property type="match status" value="1"/>
</dbReference>
<dbReference type="Proteomes" id="UP001150924">
    <property type="component" value="Unassembled WGS sequence"/>
</dbReference>
<dbReference type="Gene3D" id="3.40.50.300">
    <property type="entry name" value="P-loop containing nucleotide triphosphate hydrolases"/>
    <property type="match status" value="2"/>
</dbReference>
<accession>A0A9X3J2X2</accession>
<organism evidence="2 3">
    <name type="scientific">Nannocystis pusilla</name>
    <dbReference type="NCBI Taxonomy" id="889268"/>
    <lineage>
        <taxon>Bacteria</taxon>
        <taxon>Pseudomonadati</taxon>
        <taxon>Myxococcota</taxon>
        <taxon>Polyangia</taxon>
        <taxon>Nannocystales</taxon>
        <taxon>Nannocystaceae</taxon>
        <taxon>Nannocystis</taxon>
    </lineage>
</organism>
<evidence type="ECO:0000313" key="2">
    <source>
        <dbReference type="EMBL" id="MCY1013121.1"/>
    </source>
</evidence>
<dbReference type="GO" id="GO:0006302">
    <property type="term" value="P:double-strand break repair"/>
    <property type="evidence" value="ECO:0007669"/>
    <property type="project" value="TreeGrafter"/>
</dbReference>
<comment type="caution">
    <text evidence="2">The sequence shown here is derived from an EMBL/GenBank/DDBJ whole genome shotgun (WGS) entry which is preliminary data.</text>
</comment>
<proteinExistence type="predicted"/>
<dbReference type="InterPro" id="IPR003959">
    <property type="entry name" value="ATPase_AAA_core"/>
</dbReference>
<dbReference type="AlphaFoldDB" id="A0A9X3J2X2"/>
<dbReference type="PANTHER" id="PTHR32182">
    <property type="entry name" value="DNA REPLICATION AND REPAIR PROTEIN RECF"/>
    <property type="match status" value="1"/>
</dbReference>
<dbReference type="GO" id="GO:0005524">
    <property type="term" value="F:ATP binding"/>
    <property type="evidence" value="ECO:0007669"/>
    <property type="project" value="InterPro"/>
</dbReference>
<dbReference type="RefSeq" id="WP_267776823.1">
    <property type="nucleotide sequence ID" value="NZ_JAPNKE010000002.1"/>
</dbReference>
<dbReference type="InterPro" id="IPR027417">
    <property type="entry name" value="P-loop_NTPase"/>
</dbReference>
<dbReference type="SUPFAM" id="SSF52540">
    <property type="entry name" value="P-loop containing nucleoside triphosphate hydrolases"/>
    <property type="match status" value="1"/>
</dbReference>
<protein>
    <submittedName>
        <fullName evidence="2">AAA family ATPase</fullName>
    </submittedName>
</protein>
<dbReference type="PANTHER" id="PTHR32182:SF25">
    <property type="entry name" value="SLR1056 PROTEIN"/>
    <property type="match status" value="1"/>
</dbReference>
<evidence type="ECO:0000313" key="3">
    <source>
        <dbReference type="Proteomes" id="UP001150924"/>
    </source>
</evidence>